<dbReference type="InterPro" id="IPR014001">
    <property type="entry name" value="Helicase_ATP-bd"/>
</dbReference>
<proteinExistence type="predicted"/>
<keyword evidence="3" id="KW-0808">Transferase</keyword>
<reference evidence="3" key="1">
    <citation type="submission" date="2018-10" db="EMBL/GenBank/DDBJ databases">
        <title>Hidden diversity of soil giant viruses.</title>
        <authorList>
            <person name="Schulz F."/>
            <person name="Alteio L."/>
            <person name="Goudeau D."/>
            <person name="Ryan E.M."/>
            <person name="Malmstrom R.R."/>
            <person name="Blanchard J."/>
            <person name="Woyke T."/>
        </authorList>
    </citation>
    <scope>NUCLEOTIDE SEQUENCE</scope>
    <source>
        <strain evidence="3">GAV1</strain>
    </source>
</reference>
<accession>A0A3G5A154</accession>
<dbReference type="Pfam" id="PF07669">
    <property type="entry name" value="Eco57I"/>
    <property type="match status" value="1"/>
</dbReference>
<name>A0A3G5A154_9VIRU</name>
<dbReference type="PROSITE" id="PS51192">
    <property type="entry name" value="HELICASE_ATP_BIND_1"/>
    <property type="match status" value="1"/>
</dbReference>
<dbReference type="InterPro" id="IPR006935">
    <property type="entry name" value="Helicase/UvrB_N"/>
</dbReference>
<dbReference type="GO" id="GO:0005524">
    <property type="term" value="F:ATP binding"/>
    <property type="evidence" value="ECO:0007669"/>
    <property type="project" value="InterPro"/>
</dbReference>
<gene>
    <name evidence="3" type="ORF">Gaeavirus2_3</name>
</gene>
<dbReference type="GO" id="GO:0006304">
    <property type="term" value="P:DNA modification"/>
    <property type="evidence" value="ECO:0007669"/>
    <property type="project" value="InterPro"/>
</dbReference>
<organism evidence="3">
    <name type="scientific">Gaeavirus sp</name>
    <dbReference type="NCBI Taxonomy" id="2487767"/>
    <lineage>
        <taxon>Viruses</taxon>
        <taxon>Varidnaviria</taxon>
        <taxon>Bamfordvirae</taxon>
        <taxon>Nucleocytoviricota</taxon>
        <taxon>Megaviricetes</taxon>
        <taxon>Imitervirales</taxon>
        <taxon>Mimiviridae</taxon>
        <taxon>Klosneuvirinae</taxon>
    </lineage>
</organism>
<evidence type="ECO:0000256" key="1">
    <source>
        <dbReference type="ARBA" id="ARBA00022801"/>
    </source>
</evidence>
<dbReference type="GO" id="GO:0008168">
    <property type="term" value="F:methyltransferase activity"/>
    <property type="evidence" value="ECO:0007669"/>
    <property type="project" value="UniProtKB-KW"/>
</dbReference>
<dbReference type="InterPro" id="IPR029063">
    <property type="entry name" value="SAM-dependent_MTases_sf"/>
</dbReference>
<dbReference type="Gene3D" id="3.40.50.150">
    <property type="entry name" value="Vaccinia Virus protein VP39"/>
    <property type="match status" value="1"/>
</dbReference>
<dbReference type="InterPro" id="IPR011639">
    <property type="entry name" value="MethylTrfase_TaqI-like_dom"/>
</dbReference>
<dbReference type="PRINTS" id="PR00507">
    <property type="entry name" value="N12N6MTFRASE"/>
</dbReference>
<dbReference type="EMBL" id="MK072200">
    <property type="protein sequence ID" value="AYV79921.1"/>
    <property type="molecule type" value="Genomic_DNA"/>
</dbReference>
<protein>
    <submittedName>
        <fullName evidence="3">Putative site-specific DNA-methyltransferase</fullName>
    </submittedName>
</protein>
<evidence type="ECO:0000313" key="3">
    <source>
        <dbReference type="EMBL" id="AYV79921.1"/>
    </source>
</evidence>
<feature type="domain" description="Helicase ATP-binding" evidence="2">
    <location>
        <begin position="238"/>
        <end position="407"/>
    </location>
</feature>
<dbReference type="PROSITE" id="PS00092">
    <property type="entry name" value="N6_MTASE"/>
    <property type="match status" value="1"/>
</dbReference>
<dbReference type="InterPro" id="IPR002052">
    <property type="entry name" value="DNA_methylase_N6_adenine_CS"/>
</dbReference>
<keyword evidence="1" id="KW-0378">Hydrolase</keyword>
<dbReference type="SUPFAM" id="SSF52540">
    <property type="entry name" value="P-loop containing nucleoside triphosphate hydrolases"/>
    <property type="match status" value="1"/>
</dbReference>
<dbReference type="GO" id="GO:0016787">
    <property type="term" value="F:hydrolase activity"/>
    <property type="evidence" value="ECO:0007669"/>
    <property type="project" value="UniProtKB-KW"/>
</dbReference>
<dbReference type="InterPro" id="IPR027417">
    <property type="entry name" value="P-loop_NTPase"/>
</dbReference>
<dbReference type="Pfam" id="PF04851">
    <property type="entry name" value="ResIII"/>
    <property type="match status" value="1"/>
</dbReference>
<dbReference type="Gene3D" id="3.40.50.300">
    <property type="entry name" value="P-loop containing nucleotide triphosphate hydrolases"/>
    <property type="match status" value="1"/>
</dbReference>
<dbReference type="GO" id="GO:0003677">
    <property type="term" value="F:DNA binding"/>
    <property type="evidence" value="ECO:0007669"/>
    <property type="project" value="InterPro"/>
</dbReference>
<keyword evidence="3" id="KW-0489">Methyltransferase</keyword>
<dbReference type="GO" id="GO:0032259">
    <property type="term" value="P:methylation"/>
    <property type="evidence" value="ECO:0007669"/>
    <property type="project" value="UniProtKB-KW"/>
</dbReference>
<evidence type="ECO:0000259" key="2">
    <source>
        <dbReference type="PROSITE" id="PS51192"/>
    </source>
</evidence>
<sequence>MHKLFEHNYNLQKIDFYISDTQIHYKMAFTNTTITEFIEYILQFDTVDEILNERETQADKDIVYEKLWDICIKFGFCSTFPNSQYIHKIGNLNTAELKTLSNLNKYVSDTKVYNDDIDICSTIILQNSSTNAYIFITSKYDIKNIIDITTKHIYTDYQIYILVPDKNKVEVVADNKYITKNNILDEYDLNKCFLLFKKSINQNKEFYETLNYNELYMNFKNNLTLRFHQEMITSKTADLILSKHKSFLWGCKCRSGKTYMIGGLLLKLLNIKKTLNALIIIPAPTETAPQFTEDLFNNFRDFSQFKIHHIQNSSSIKSITLSKNNIFIASKQLLQKYIDNKTILKIKNLKLDVIGFDENHHSGTTDLSKAIIDSYSSKNTAKIFLTATYSKPLREWNIATDCQMYWGTEDEQICKSIVADNHNISKLADAHGKSYVNNTVKHFINLGYNVNDIFSSYLRMPDMHLITNLFDTTKYDDIIKKLETDAKTGFCFDTLLGLNNLKTQFSFKTEVKTFLRYISGSNKEDGDKTIFKRINNICSKYESRKPFTQIWFLPTNYINEISECLKILMLEDNVLNKYEILCVNRKNKDLAKDVKEDIIMKETEAMKSEKHGLILLAGSMLTLGITLNKCDAVILMNDSVSTDKVFQQIYRCMTEGTNKKIGFVIDLNINRVLNICLHHTIHTNCVNIADKLTYLIENHLIHIDADMMDNKKIDSNTVLKKLMDTWKNDPVNNFKSLLKNLDYDADDIDSPTQKIINNIFTKSNSDVRTDITFRLKDHEDQLQVLPTGKETHIDKTDKVDDFSSESESDDEELNISFTKDILPYIIPLAAILTMKTPTLDLIKILNEIKVNKELLYIFDDQCTIWWNKNNLIDIIINIVSKHYDKSSNVYNITVQFKMSIQGLIDKPKELLELIADCLKPKDIEKKLFGEVFTPMNFINDNMLHDLEEYWTIKHKENIWTNDTITFYDPASGMGNYPIAIYYKLFEGLKSKIPNDNKRIKHILEKQIYIGELNKKNCSIIKQIFNINDEHKLNLYEGDTLTIDITKVFNISKFDIIIGNPPYNEILTKVGAKPLYNKFIEYYMNKCSILTFITPSRWFAGGKGLDKFRKMMLDRTDIVFIKHFDNASKIFGNSISIEGGVNYFIIDHQYNDLCSFNNSKINLGKYDVLIDNKYYNIIDKLSKYDSLTTLYLGRYFGIESNDERLSDDATLIKCYVSQQKGFIKYITDVKKDYKFYKVITARANGQNKCFGNIFIGDINEVHTGSYISFKIDTKEQAESLLSYMKCKLPNFMLSLRKISQDINESTCKWIPLPSLNKIWNDIDVYKYFKLTTDEINMIDNA</sequence>
<dbReference type="SUPFAM" id="SSF53335">
    <property type="entry name" value="S-adenosyl-L-methionine-dependent methyltransferases"/>
    <property type="match status" value="1"/>
</dbReference>